<gene>
    <name evidence="1" type="ORF">Dacsa_0657</name>
</gene>
<keyword evidence="2" id="KW-1185">Reference proteome</keyword>
<sequence>MPCPPYETIEQGNILNIMNGLNSEEKEILESVEKEEWKSVENLSQEIKRYQTYASHQINQQKIEVNLSVEDSQKFQDQSRLGDNQ</sequence>
<name>K9YR91_DACS8</name>
<proteinExistence type="predicted"/>
<dbReference type="HOGENOM" id="CLU_2507139_0_0_3"/>
<dbReference type="Proteomes" id="UP000010482">
    <property type="component" value="Chromosome"/>
</dbReference>
<accession>K9YR91</accession>
<dbReference type="KEGG" id="dsl:Dacsa_0657"/>
<dbReference type="EMBL" id="CP003944">
    <property type="protein sequence ID" value="AFZ49424.1"/>
    <property type="molecule type" value="Genomic_DNA"/>
</dbReference>
<protein>
    <submittedName>
        <fullName evidence="1">Uncharacterized protein</fullName>
    </submittedName>
</protein>
<dbReference type="AlphaFoldDB" id="K9YR91"/>
<reference evidence="1" key="1">
    <citation type="submission" date="2012-04" db="EMBL/GenBank/DDBJ databases">
        <title>Finished genome of Dactylococcopsis salina PCC 8305.</title>
        <authorList>
            <consortium name="US DOE Joint Genome Institute"/>
            <person name="Gugger M."/>
            <person name="Coursin T."/>
            <person name="Rippka R."/>
            <person name="Tandeau De Marsac N."/>
            <person name="Huntemann M."/>
            <person name="Wei C.-L."/>
            <person name="Han J."/>
            <person name="Detter J.C."/>
            <person name="Han C."/>
            <person name="Tapia R."/>
            <person name="Daligault H."/>
            <person name="Chen A."/>
            <person name="Krypides N."/>
            <person name="Mavromatis K."/>
            <person name="Markowitz V."/>
            <person name="Szeto E."/>
            <person name="Ivanova N."/>
            <person name="Ovchinnikova G."/>
            <person name="Pagani I."/>
            <person name="Pati A."/>
            <person name="Goodwin L."/>
            <person name="Peters L."/>
            <person name="Pitluck S."/>
            <person name="Woyke T."/>
            <person name="Kerfeld C."/>
        </authorList>
    </citation>
    <scope>NUCLEOTIDE SEQUENCE [LARGE SCALE GENOMIC DNA]</scope>
    <source>
        <strain evidence="1">PCC 8305</strain>
    </source>
</reference>
<evidence type="ECO:0000313" key="2">
    <source>
        <dbReference type="Proteomes" id="UP000010482"/>
    </source>
</evidence>
<evidence type="ECO:0000313" key="1">
    <source>
        <dbReference type="EMBL" id="AFZ49424.1"/>
    </source>
</evidence>
<organism evidence="1 2">
    <name type="scientific">Dactylococcopsis salina (strain PCC 8305)</name>
    <name type="common">Myxobactron salinum</name>
    <dbReference type="NCBI Taxonomy" id="13035"/>
    <lineage>
        <taxon>Bacteria</taxon>
        <taxon>Bacillati</taxon>
        <taxon>Cyanobacteriota</taxon>
        <taxon>Cyanophyceae</taxon>
        <taxon>Nodosilineales</taxon>
        <taxon>Cymatolegaceae</taxon>
        <taxon>Dactylococcopsis</taxon>
    </lineage>
</organism>
<dbReference type="STRING" id="13035.Dacsa_0657"/>